<evidence type="ECO:0000313" key="4">
    <source>
        <dbReference type="Proteomes" id="UP001286313"/>
    </source>
</evidence>
<keyword evidence="1" id="KW-0472">Membrane</keyword>
<organism evidence="3 4">
    <name type="scientific">Petrolisthes cinctipes</name>
    <name type="common">Flat porcelain crab</name>
    <dbReference type="NCBI Taxonomy" id="88211"/>
    <lineage>
        <taxon>Eukaryota</taxon>
        <taxon>Metazoa</taxon>
        <taxon>Ecdysozoa</taxon>
        <taxon>Arthropoda</taxon>
        <taxon>Crustacea</taxon>
        <taxon>Multicrustacea</taxon>
        <taxon>Malacostraca</taxon>
        <taxon>Eumalacostraca</taxon>
        <taxon>Eucarida</taxon>
        <taxon>Decapoda</taxon>
        <taxon>Pleocyemata</taxon>
        <taxon>Anomura</taxon>
        <taxon>Galatheoidea</taxon>
        <taxon>Porcellanidae</taxon>
        <taxon>Petrolisthes</taxon>
    </lineage>
</organism>
<protein>
    <recommendedName>
        <fullName evidence="5">Vesicular, overexpressed in cancer, prosurvival protein 1</fullName>
    </recommendedName>
</protein>
<keyword evidence="4" id="KW-1185">Reference proteome</keyword>
<feature type="signal peptide" evidence="2">
    <location>
        <begin position="1"/>
        <end position="20"/>
    </location>
</feature>
<sequence>MTIALLRYLTIFCLTGKAWCDYCEWDLCGGDQYCCGDNQCCDYVYKHWYFWVGVVFLVLLVSACGGIFRYYYYRQWNTHAHTHHAGSNTPYYPCPPHPPHQAPPVAPKISNRDPHFQVTQDCLKVEM</sequence>
<evidence type="ECO:0000313" key="3">
    <source>
        <dbReference type="EMBL" id="KAK3849983.1"/>
    </source>
</evidence>
<reference evidence="3" key="1">
    <citation type="submission" date="2023-10" db="EMBL/GenBank/DDBJ databases">
        <title>Genome assemblies of two species of porcelain crab, Petrolisthes cinctipes and Petrolisthes manimaculis (Anomura: Porcellanidae).</title>
        <authorList>
            <person name="Angst P."/>
        </authorList>
    </citation>
    <scope>NUCLEOTIDE SEQUENCE</scope>
    <source>
        <strain evidence="3">PB745_01</strain>
        <tissue evidence="3">Gill</tissue>
    </source>
</reference>
<feature type="chain" id="PRO_5042105454" description="Vesicular, overexpressed in cancer, prosurvival protein 1" evidence="2">
    <location>
        <begin position="21"/>
        <end position="127"/>
    </location>
</feature>
<dbReference type="EMBL" id="JAWQEG010008604">
    <property type="protein sequence ID" value="KAK3849983.1"/>
    <property type="molecule type" value="Genomic_DNA"/>
</dbReference>
<comment type="caution">
    <text evidence="3">The sequence shown here is derived from an EMBL/GenBank/DDBJ whole genome shotgun (WGS) entry which is preliminary data.</text>
</comment>
<keyword evidence="1" id="KW-0812">Transmembrane</keyword>
<evidence type="ECO:0000256" key="1">
    <source>
        <dbReference type="SAM" id="Phobius"/>
    </source>
</evidence>
<accession>A0AAE1BGR7</accession>
<dbReference type="Proteomes" id="UP001286313">
    <property type="component" value="Unassembled WGS sequence"/>
</dbReference>
<gene>
    <name evidence="3" type="ORF">Pcinc_043284</name>
</gene>
<proteinExistence type="predicted"/>
<keyword evidence="2" id="KW-0732">Signal</keyword>
<feature type="transmembrane region" description="Helical" evidence="1">
    <location>
        <begin position="48"/>
        <end position="72"/>
    </location>
</feature>
<evidence type="ECO:0008006" key="5">
    <source>
        <dbReference type="Google" id="ProtNLM"/>
    </source>
</evidence>
<evidence type="ECO:0000256" key="2">
    <source>
        <dbReference type="SAM" id="SignalP"/>
    </source>
</evidence>
<name>A0AAE1BGR7_PETCI</name>
<keyword evidence="1" id="KW-1133">Transmembrane helix</keyword>
<dbReference type="AlphaFoldDB" id="A0AAE1BGR7"/>